<dbReference type="AlphaFoldDB" id="A0AA37T332"/>
<gene>
    <name evidence="1" type="ORF">GCM10007877_09530</name>
</gene>
<protein>
    <submittedName>
        <fullName evidence="1">Uncharacterized protein</fullName>
    </submittedName>
</protein>
<evidence type="ECO:0000313" key="2">
    <source>
        <dbReference type="Proteomes" id="UP001156870"/>
    </source>
</evidence>
<reference evidence="1 2" key="1">
    <citation type="journal article" date="2014" name="Int. J. Syst. Evol. Microbiol.">
        <title>Complete genome sequence of Corynebacterium casei LMG S-19264T (=DSM 44701T), isolated from a smear-ripened cheese.</title>
        <authorList>
            <consortium name="US DOE Joint Genome Institute (JGI-PGF)"/>
            <person name="Walter F."/>
            <person name="Albersmeier A."/>
            <person name="Kalinowski J."/>
            <person name="Ruckert C."/>
        </authorList>
    </citation>
    <scope>NUCLEOTIDE SEQUENCE [LARGE SCALE GENOMIC DNA]</scope>
    <source>
        <strain evidence="1 2">NBRC 110095</strain>
    </source>
</reference>
<dbReference type="Proteomes" id="UP001156870">
    <property type="component" value="Unassembled WGS sequence"/>
</dbReference>
<proteinExistence type="predicted"/>
<keyword evidence="2" id="KW-1185">Reference proteome</keyword>
<comment type="caution">
    <text evidence="1">The sequence shown here is derived from an EMBL/GenBank/DDBJ whole genome shotgun (WGS) entry which is preliminary data.</text>
</comment>
<name>A0AA37T332_9GAMM</name>
<dbReference type="EMBL" id="BSPD01000027">
    <property type="protein sequence ID" value="GLS25239.1"/>
    <property type="molecule type" value="Genomic_DNA"/>
</dbReference>
<organism evidence="1 2">
    <name type="scientific">Marinibactrum halimedae</name>
    <dbReference type="NCBI Taxonomy" id="1444977"/>
    <lineage>
        <taxon>Bacteria</taxon>
        <taxon>Pseudomonadati</taxon>
        <taxon>Pseudomonadota</taxon>
        <taxon>Gammaproteobacteria</taxon>
        <taxon>Cellvibrionales</taxon>
        <taxon>Cellvibrionaceae</taxon>
        <taxon>Marinibactrum</taxon>
    </lineage>
</organism>
<evidence type="ECO:0000313" key="1">
    <source>
        <dbReference type="EMBL" id="GLS25239.1"/>
    </source>
</evidence>
<sequence>MTIETWSPNENTEPSETLNVEQLKSLSKLGHEEKLNNLTTLLSHDERNALRNTMLLSFDQWKQSAASLSESEIWNLMRFLTVAENQFSECKVGSQSPVIALNQLLKSQGIKLGKERLQWIKQHSDNKFIPNGPL</sequence>
<dbReference type="RefSeq" id="WP_232594497.1">
    <property type="nucleotide sequence ID" value="NZ_BSPD01000027.1"/>
</dbReference>
<accession>A0AA37T332</accession>